<evidence type="ECO:0000259" key="5">
    <source>
        <dbReference type="PROSITE" id="PS51141"/>
    </source>
</evidence>
<dbReference type="GO" id="GO:0005634">
    <property type="term" value="C:nucleus"/>
    <property type="evidence" value="ECO:0007669"/>
    <property type="project" value="InterPro"/>
</dbReference>
<evidence type="ECO:0000256" key="4">
    <source>
        <dbReference type="PROSITE-ProRule" id="PRU00470"/>
    </source>
</evidence>
<dbReference type="Gene3D" id="4.10.1100.10">
    <property type="entry name" value="Transcription factor, SBP-box domain"/>
    <property type="match status" value="1"/>
</dbReference>
<feature type="domain" description="SBP-type" evidence="5">
    <location>
        <begin position="52"/>
        <end position="129"/>
    </location>
</feature>
<dbReference type="PROSITE" id="PS51141">
    <property type="entry name" value="ZF_SBP"/>
    <property type="match status" value="1"/>
</dbReference>
<protein>
    <recommendedName>
        <fullName evidence="5">SBP-type domain-containing protein</fullName>
    </recommendedName>
</protein>
<dbReference type="Proteomes" id="UP001497480">
    <property type="component" value="Unassembled WGS sequence"/>
</dbReference>
<evidence type="ECO:0000313" key="7">
    <source>
        <dbReference type="Proteomes" id="UP001497480"/>
    </source>
</evidence>
<evidence type="ECO:0000256" key="3">
    <source>
        <dbReference type="ARBA" id="ARBA00022833"/>
    </source>
</evidence>
<dbReference type="EMBL" id="CAXHTB010000017">
    <property type="protein sequence ID" value="CAL0323283.1"/>
    <property type="molecule type" value="Genomic_DNA"/>
</dbReference>
<dbReference type="GO" id="GO:0003677">
    <property type="term" value="F:DNA binding"/>
    <property type="evidence" value="ECO:0007669"/>
    <property type="project" value="InterPro"/>
</dbReference>
<evidence type="ECO:0000256" key="2">
    <source>
        <dbReference type="ARBA" id="ARBA00022771"/>
    </source>
</evidence>
<dbReference type="InterPro" id="IPR036893">
    <property type="entry name" value="SBP_sf"/>
</dbReference>
<comment type="caution">
    <text evidence="6">The sequence shown here is derived from an EMBL/GenBank/DDBJ whole genome shotgun (WGS) entry which is preliminary data.</text>
</comment>
<proteinExistence type="predicted"/>
<reference evidence="6 7" key="1">
    <citation type="submission" date="2024-03" db="EMBL/GenBank/DDBJ databases">
        <authorList>
            <person name="Martinez-Hernandez J."/>
        </authorList>
    </citation>
    <scope>NUCLEOTIDE SEQUENCE [LARGE SCALE GENOMIC DNA]</scope>
</reference>
<sequence>MEWDLKEFTWDPSMLHVDKNNNNKKKNEAASVDLSVLSSQGSLKQWHNGSHNLCCLVDGCNFDLSDSRKYHKRHRVCEKHSKTIVVLVGGKQQRFCQQCSRFHALGEFDDVKRSCRKRLDGHNKRRRKPRPPSVFVAADKFLYNYKGPMTLQFGNPQTYNMWPATAKTGIESSYDDRRLLYRIDKHNKQEKEHFLWQENCPKASNYYEEMLGTSIYVISTPESGKKCIGKLSSDNKLGSFDSSCVLYLLSTLKTQNSDLRMVQSSTTYPIHSPFGSVNLDAVDEYLCSEKAIDRPISPVFVLDANIVDPHCESMLRMGPDGLVKNEDSLTLPSLWE</sequence>
<accession>A0AAV1XNR8</accession>
<dbReference type="GO" id="GO:0008270">
    <property type="term" value="F:zinc ion binding"/>
    <property type="evidence" value="ECO:0007669"/>
    <property type="project" value="UniProtKB-KW"/>
</dbReference>
<gene>
    <name evidence="6" type="ORF">LLUT_LOCUS24343</name>
</gene>
<dbReference type="InterPro" id="IPR004333">
    <property type="entry name" value="SBP_dom"/>
</dbReference>
<evidence type="ECO:0000313" key="6">
    <source>
        <dbReference type="EMBL" id="CAL0323283.1"/>
    </source>
</evidence>
<dbReference type="PANTHER" id="PTHR31251">
    <property type="entry name" value="SQUAMOSA PROMOTER-BINDING-LIKE PROTEIN 4"/>
    <property type="match status" value="1"/>
</dbReference>
<organism evidence="6 7">
    <name type="scientific">Lupinus luteus</name>
    <name type="common">European yellow lupine</name>
    <dbReference type="NCBI Taxonomy" id="3873"/>
    <lineage>
        <taxon>Eukaryota</taxon>
        <taxon>Viridiplantae</taxon>
        <taxon>Streptophyta</taxon>
        <taxon>Embryophyta</taxon>
        <taxon>Tracheophyta</taxon>
        <taxon>Spermatophyta</taxon>
        <taxon>Magnoliopsida</taxon>
        <taxon>eudicotyledons</taxon>
        <taxon>Gunneridae</taxon>
        <taxon>Pentapetalae</taxon>
        <taxon>rosids</taxon>
        <taxon>fabids</taxon>
        <taxon>Fabales</taxon>
        <taxon>Fabaceae</taxon>
        <taxon>Papilionoideae</taxon>
        <taxon>50 kb inversion clade</taxon>
        <taxon>genistoids sensu lato</taxon>
        <taxon>core genistoids</taxon>
        <taxon>Genisteae</taxon>
        <taxon>Lupinus</taxon>
    </lineage>
</organism>
<evidence type="ECO:0000256" key="1">
    <source>
        <dbReference type="ARBA" id="ARBA00022723"/>
    </source>
</evidence>
<dbReference type="AlphaFoldDB" id="A0AAV1XNR8"/>
<dbReference type="Pfam" id="PF03110">
    <property type="entry name" value="SBP"/>
    <property type="match status" value="1"/>
</dbReference>
<keyword evidence="1" id="KW-0479">Metal-binding</keyword>
<dbReference type="InterPro" id="IPR044817">
    <property type="entry name" value="SBP-like"/>
</dbReference>
<keyword evidence="3" id="KW-0862">Zinc</keyword>
<keyword evidence="7" id="KW-1185">Reference proteome</keyword>
<name>A0AAV1XNR8_LUPLU</name>
<dbReference type="PANTHER" id="PTHR31251:SF93">
    <property type="entry name" value="TRANSCRIPTION FACTOR SBP FAMILY-RELATED"/>
    <property type="match status" value="1"/>
</dbReference>
<keyword evidence="2 4" id="KW-0863">Zinc-finger</keyword>
<dbReference type="SUPFAM" id="SSF103612">
    <property type="entry name" value="SBT domain"/>
    <property type="match status" value="1"/>
</dbReference>